<organism evidence="1 2">
    <name type="scientific">Streptosporangium album</name>
    <dbReference type="NCBI Taxonomy" id="47479"/>
    <lineage>
        <taxon>Bacteria</taxon>
        <taxon>Bacillati</taxon>
        <taxon>Actinomycetota</taxon>
        <taxon>Actinomycetes</taxon>
        <taxon>Streptosporangiales</taxon>
        <taxon>Streptosporangiaceae</taxon>
        <taxon>Streptosporangium</taxon>
    </lineage>
</organism>
<protein>
    <submittedName>
        <fullName evidence="1">Uncharacterized protein</fullName>
    </submittedName>
</protein>
<comment type="caution">
    <text evidence="1">The sequence shown here is derived from an EMBL/GenBank/DDBJ whole genome shotgun (WGS) entry which is preliminary data.</text>
</comment>
<proteinExistence type="predicted"/>
<accession>A0A7W7RVJ1</accession>
<sequence length="52" mass="5466">MPGEQVAGLSPDLPGFAAQPETVPTHVRAHLGIDAPNRHFGNGATVTWYGRA</sequence>
<keyword evidence="2" id="KW-1185">Reference proteome</keyword>
<dbReference type="AlphaFoldDB" id="A0A7W7RVJ1"/>
<dbReference type="RefSeq" id="WP_184755116.1">
    <property type="nucleotide sequence ID" value="NZ_BAABEK010000013.1"/>
</dbReference>
<dbReference type="Proteomes" id="UP000534286">
    <property type="component" value="Unassembled WGS sequence"/>
</dbReference>
<dbReference type="EMBL" id="JACHJU010000001">
    <property type="protein sequence ID" value="MBB4939039.1"/>
    <property type="molecule type" value="Genomic_DNA"/>
</dbReference>
<evidence type="ECO:0000313" key="2">
    <source>
        <dbReference type="Proteomes" id="UP000534286"/>
    </source>
</evidence>
<gene>
    <name evidence="1" type="ORF">FHR32_003344</name>
</gene>
<reference evidence="1 2" key="1">
    <citation type="submission" date="2020-08" db="EMBL/GenBank/DDBJ databases">
        <title>Sequencing the genomes of 1000 actinobacteria strains.</title>
        <authorList>
            <person name="Klenk H.-P."/>
        </authorList>
    </citation>
    <scope>NUCLEOTIDE SEQUENCE [LARGE SCALE GENOMIC DNA]</scope>
    <source>
        <strain evidence="1 2">DSM 43023</strain>
    </source>
</reference>
<name>A0A7W7RVJ1_9ACTN</name>
<evidence type="ECO:0000313" key="1">
    <source>
        <dbReference type="EMBL" id="MBB4939039.1"/>
    </source>
</evidence>